<proteinExistence type="predicted"/>
<feature type="compositionally biased region" description="Low complexity" evidence="1">
    <location>
        <begin position="23"/>
        <end position="35"/>
    </location>
</feature>
<protein>
    <submittedName>
        <fullName evidence="2">Uncharacterized protein</fullName>
    </submittedName>
</protein>
<feature type="region of interest" description="Disordered" evidence="1">
    <location>
        <begin position="1"/>
        <end position="35"/>
    </location>
</feature>
<gene>
    <name evidence="2" type="ORF">DB32_005459</name>
</gene>
<dbReference type="STRING" id="927083.DB32_005459"/>
<dbReference type="Proteomes" id="UP000034883">
    <property type="component" value="Chromosome"/>
</dbReference>
<dbReference type="EMBL" id="CP011125">
    <property type="protein sequence ID" value="AKF08310.1"/>
    <property type="molecule type" value="Genomic_DNA"/>
</dbReference>
<organism evidence="2 3">
    <name type="scientific">Sandaracinus amylolyticus</name>
    <dbReference type="NCBI Taxonomy" id="927083"/>
    <lineage>
        <taxon>Bacteria</taxon>
        <taxon>Pseudomonadati</taxon>
        <taxon>Myxococcota</taxon>
        <taxon>Polyangia</taxon>
        <taxon>Polyangiales</taxon>
        <taxon>Sandaracinaceae</taxon>
        <taxon>Sandaracinus</taxon>
    </lineage>
</organism>
<reference evidence="2 3" key="1">
    <citation type="submission" date="2015-03" db="EMBL/GenBank/DDBJ databases">
        <title>Genome assembly of Sandaracinus amylolyticus DSM 53668.</title>
        <authorList>
            <person name="Sharma G."/>
            <person name="Subramanian S."/>
        </authorList>
    </citation>
    <scope>NUCLEOTIDE SEQUENCE [LARGE SCALE GENOMIC DNA]</scope>
    <source>
        <strain evidence="2 3">DSM 53668</strain>
    </source>
</reference>
<sequence>MKDPTTDPLADAEDVEFHDETTVAEPSPVSSASKAVPAEPAALALPPTVIAEVEEDAGSAPLASVPTRTLGLPETVITAPIEEAGPSVSTLRFPAARTRPSALEIVGRVVVGAAMTFGVGVIVAHFVTSGAAIANGPLHVVVEASDTAPTTDAVTPRAADVDTTARLDTLERQAAEHLASGRLEEASEVYATLAARAPHQRAYGIAARILAERAQR</sequence>
<dbReference type="AlphaFoldDB" id="A0A0F6YKF7"/>
<evidence type="ECO:0000313" key="3">
    <source>
        <dbReference type="Proteomes" id="UP000034883"/>
    </source>
</evidence>
<accession>A0A0F6YKF7</accession>
<evidence type="ECO:0000256" key="1">
    <source>
        <dbReference type="SAM" id="MobiDB-lite"/>
    </source>
</evidence>
<evidence type="ECO:0000313" key="2">
    <source>
        <dbReference type="EMBL" id="AKF08310.1"/>
    </source>
</evidence>
<keyword evidence="3" id="KW-1185">Reference proteome</keyword>
<dbReference type="KEGG" id="samy:DB32_005459"/>
<name>A0A0F6YKF7_9BACT</name>